<accession>A0AAV2Z0U9</accession>
<protein>
    <submittedName>
        <fullName evidence="3">Uncharacterized protein</fullName>
    </submittedName>
</protein>
<name>A0AAV2Z0U9_9STRA</name>
<sequence length="358" mass="37147">MINAALAIAVAALANSASAADINIVASPDHSMAANLPVAPSSGANGGDMAAINVLGAGVPSFAPTNRLSIGTKSILHRPTALINKNTIASDNNVAIAKSNVMFSQNDRLAMARKVEAYVAGHARDEDAVTVAKNTLRAVSAPDTDTVLMDKASAVVAASKAQTADPAAMRTSTMDLVNAVMAHKTQEHEAMQAQTAASTRDTMVLAQRIEAYVAAHQHEDAAVLAKNTLQAVSAPDTDNVLMNKASAVVAAAKSGDQTTTSVNIMDLAKSIFNTRPAQEQALQAQLPHGNVAFIGTRDFVRQPSGVINQNKVFTDDQIQIARSQLTPTSRDQITLTGDAKVANAIAPGSSILINPKST</sequence>
<evidence type="ECO:0000256" key="1">
    <source>
        <dbReference type="SAM" id="SignalP"/>
    </source>
</evidence>
<evidence type="ECO:0000313" key="4">
    <source>
        <dbReference type="Proteomes" id="UP001146120"/>
    </source>
</evidence>
<reference evidence="3" key="2">
    <citation type="journal article" date="2023" name="Microbiol Resour">
        <title>Decontamination and Annotation of the Draft Genome Sequence of the Oomycete Lagenidium giganteum ARSEF 373.</title>
        <authorList>
            <person name="Morgan W.R."/>
            <person name="Tartar A."/>
        </authorList>
    </citation>
    <scope>NUCLEOTIDE SEQUENCE</scope>
    <source>
        <strain evidence="3">ARSEF 373</strain>
    </source>
</reference>
<evidence type="ECO:0000313" key="2">
    <source>
        <dbReference type="EMBL" id="DAZ99074.1"/>
    </source>
</evidence>
<dbReference type="Proteomes" id="UP001146120">
    <property type="component" value="Unassembled WGS sequence"/>
</dbReference>
<keyword evidence="1" id="KW-0732">Signal</keyword>
<evidence type="ECO:0000313" key="3">
    <source>
        <dbReference type="EMBL" id="DAZ99096.1"/>
    </source>
</evidence>
<feature type="chain" id="PRO_5044714388" evidence="1">
    <location>
        <begin position="20"/>
        <end position="358"/>
    </location>
</feature>
<feature type="signal peptide" evidence="1">
    <location>
        <begin position="1"/>
        <end position="19"/>
    </location>
</feature>
<proteinExistence type="predicted"/>
<dbReference type="AlphaFoldDB" id="A0AAV2Z0U9"/>
<comment type="caution">
    <text evidence="3">The sequence shown here is derived from an EMBL/GenBank/DDBJ whole genome shotgun (WGS) entry which is preliminary data.</text>
</comment>
<dbReference type="EMBL" id="DAKRPA010000090">
    <property type="protein sequence ID" value="DAZ99074.1"/>
    <property type="molecule type" value="Genomic_DNA"/>
</dbReference>
<keyword evidence="4" id="KW-1185">Reference proteome</keyword>
<gene>
    <name evidence="2" type="ORF">N0F65_008379</name>
    <name evidence="3" type="ORF">N0F65_008401</name>
</gene>
<reference evidence="3" key="1">
    <citation type="submission" date="2022-11" db="EMBL/GenBank/DDBJ databases">
        <authorList>
            <person name="Morgan W.R."/>
            <person name="Tartar A."/>
        </authorList>
    </citation>
    <scope>NUCLEOTIDE SEQUENCE</scope>
    <source>
        <strain evidence="3">ARSEF 373</strain>
    </source>
</reference>
<dbReference type="EMBL" id="DAKRPA010000090">
    <property type="protein sequence ID" value="DAZ99096.1"/>
    <property type="molecule type" value="Genomic_DNA"/>
</dbReference>
<organism evidence="3 4">
    <name type="scientific">Lagenidium giganteum</name>
    <dbReference type="NCBI Taxonomy" id="4803"/>
    <lineage>
        <taxon>Eukaryota</taxon>
        <taxon>Sar</taxon>
        <taxon>Stramenopiles</taxon>
        <taxon>Oomycota</taxon>
        <taxon>Peronosporomycetes</taxon>
        <taxon>Pythiales</taxon>
        <taxon>Pythiaceae</taxon>
    </lineage>
</organism>